<dbReference type="GO" id="GO:0005840">
    <property type="term" value="C:ribosome"/>
    <property type="evidence" value="ECO:0007669"/>
    <property type="project" value="UniProtKB-KW"/>
</dbReference>
<accession>A0A1F7KZS3</accession>
<name>A0A1F7KZS3_9BACT</name>
<evidence type="ECO:0000313" key="7">
    <source>
        <dbReference type="Proteomes" id="UP000177050"/>
    </source>
</evidence>
<dbReference type="HAMAP" id="MF_01328_B">
    <property type="entry name" value="Ribosomal_uL4_B"/>
    <property type="match status" value="1"/>
</dbReference>
<dbReference type="NCBIfam" id="TIGR03953">
    <property type="entry name" value="rplD_bact"/>
    <property type="match status" value="1"/>
</dbReference>
<dbReference type="EMBL" id="MGBR01000001">
    <property type="protein sequence ID" value="OGK73379.1"/>
    <property type="molecule type" value="Genomic_DNA"/>
</dbReference>
<sequence>MSETKQEKTKKIKKTPSAIVQYNLSGEQTGEIVSPKEIFDIKASPALLSQYIRVFQTNQRQGTASTKTRAEVAGTTKKIYKQKGTGKARHGSQRAPIFKGGGVVGGPKPKTYKLNMNKKQKKLALFTSLTMKLHEGSIVGLVEDTKKITLKTKQIAIFVKKMQFANKKVLFILPTGEVTNFTLAARNIPNVSYSLVRMINAYDILNASKVIFINTSLDELITHFVQKNEN</sequence>
<organism evidence="6 7">
    <name type="scientific">Candidatus Roizmanbacteria bacterium RIFOXYD1_FULL_38_12</name>
    <dbReference type="NCBI Taxonomy" id="1802093"/>
    <lineage>
        <taxon>Bacteria</taxon>
        <taxon>Candidatus Roizmaniibacteriota</taxon>
    </lineage>
</organism>
<dbReference type="GO" id="GO:0003735">
    <property type="term" value="F:structural constituent of ribosome"/>
    <property type="evidence" value="ECO:0007669"/>
    <property type="project" value="InterPro"/>
</dbReference>
<dbReference type="GO" id="GO:1990904">
    <property type="term" value="C:ribonucleoprotein complex"/>
    <property type="evidence" value="ECO:0007669"/>
    <property type="project" value="UniProtKB-KW"/>
</dbReference>
<proteinExistence type="inferred from homology"/>
<protein>
    <recommendedName>
        <fullName evidence="4 5">Large ribosomal subunit protein uL4</fullName>
    </recommendedName>
</protein>
<dbReference type="SUPFAM" id="SSF52166">
    <property type="entry name" value="Ribosomal protein L4"/>
    <property type="match status" value="1"/>
</dbReference>
<dbReference type="Gene3D" id="3.40.1370.10">
    <property type="match status" value="1"/>
</dbReference>
<reference evidence="6 7" key="1">
    <citation type="journal article" date="2016" name="Nat. Commun.">
        <title>Thousands of microbial genomes shed light on interconnected biogeochemical processes in an aquifer system.</title>
        <authorList>
            <person name="Anantharaman K."/>
            <person name="Brown C.T."/>
            <person name="Hug L.A."/>
            <person name="Sharon I."/>
            <person name="Castelle C.J."/>
            <person name="Probst A.J."/>
            <person name="Thomas B.C."/>
            <person name="Singh A."/>
            <person name="Wilkins M.J."/>
            <person name="Karaoz U."/>
            <person name="Brodie E.L."/>
            <person name="Williams K.H."/>
            <person name="Hubbard S.S."/>
            <person name="Banfield J.F."/>
        </authorList>
    </citation>
    <scope>NUCLEOTIDE SEQUENCE [LARGE SCALE GENOMIC DNA]</scope>
</reference>
<dbReference type="AlphaFoldDB" id="A0A1F7KZS3"/>
<dbReference type="Proteomes" id="UP000177050">
    <property type="component" value="Unassembled WGS sequence"/>
</dbReference>
<dbReference type="GO" id="GO:0006412">
    <property type="term" value="P:translation"/>
    <property type="evidence" value="ECO:0007669"/>
    <property type="project" value="UniProtKB-UniRule"/>
</dbReference>
<evidence type="ECO:0000256" key="1">
    <source>
        <dbReference type="ARBA" id="ARBA00010528"/>
    </source>
</evidence>
<keyword evidence="3 5" id="KW-0687">Ribonucleoprotein</keyword>
<gene>
    <name evidence="5" type="primary">rplD</name>
    <name evidence="6" type="ORF">A3K52_01125</name>
</gene>
<evidence type="ECO:0000256" key="2">
    <source>
        <dbReference type="ARBA" id="ARBA00022980"/>
    </source>
</evidence>
<comment type="function">
    <text evidence="5">One of the primary rRNA binding proteins, this protein initially binds near the 5'-end of the 23S rRNA. It is important during the early stages of 50S assembly. It makes multiple contacts with different domains of the 23S rRNA in the assembled 50S subunit and ribosome.</text>
</comment>
<keyword evidence="5" id="KW-0699">rRNA-binding</keyword>
<dbReference type="GO" id="GO:0019843">
    <property type="term" value="F:rRNA binding"/>
    <property type="evidence" value="ECO:0007669"/>
    <property type="project" value="UniProtKB-UniRule"/>
</dbReference>
<dbReference type="PANTHER" id="PTHR10746">
    <property type="entry name" value="50S RIBOSOMAL PROTEIN L4"/>
    <property type="match status" value="1"/>
</dbReference>
<dbReference type="InterPro" id="IPR002136">
    <property type="entry name" value="Ribosomal_uL4"/>
</dbReference>
<keyword evidence="5" id="KW-0694">RNA-binding</keyword>
<comment type="function">
    <text evidence="5">Forms part of the polypeptide exit tunnel.</text>
</comment>
<dbReference type="InterPro" id="IPR013005">
    <property type="entry name" value="Ribosomal_uL4-like"/>
</dbReference>
<dbReference type="Pfam" id="PF00573">
    <property type="entry name" value="Ribosomal_L4"/>
    <property type="match status" value="1"/>
</dbReference>
<evidence type="ECO:0000313" key="6">
    <source>
        <dbReference type="EMBL" id="OGK73379.1"/>
    </source>
</evidence>
<comment type="caution">
    <text evidence="6">The sequence shown here is derived from an EMBL/GenBank/DDBJ whole genome shotgun (WGS) entry which is preliminary data.</text>
</comment>
<evidence type="ECO:0000256" key="5">
    <source>
        <dbReference type="HAMAP-Rule" id="MF_01328"/>
    </source>
</evidence>
<evidence type="ECO:0000256" key="3">
    <source>
        <dbReference type="ARBA" id="ARBA00023274"/>
    </source>
</evidence>
<comment type="similarity">
    <text evidence="1 5">Belongs to the universal ribosomal protein uL4 family.</text>
</comment>
<dbReference type="PANTHER" id="PTHR10746:SF6">
    <property type="entry name" value="LARGE RIBOSOMAL SUBUNIT PROTEIN UL4M"/>
    <property type="match status" value="1"/>
</dbReference>
<keyword evidence="2 5" id="KW-0689">Ribosomal protein</keyword>
<dbReference type="InterPro" id="IPR023574">
    <property type="entry name" value="Ribosomal_uL4_dom_sf"/>
</dbReference>
<evidence type="ECO:0000256" key="4">
    <source>
        <dbReference type="ARBA" id="ARBA00035244"/>
    </source>
</evidence>
<comment type="subunit">
    <text evidence="5">Part of the 50S ribosomal subunit.</text>
</comment>